<dbReference type="InParanoid" id="B4D335"/>
<accession>B4D335</accession>
<dbReference type="PRINTS" id="PR00813">
    <property type="entry name" value="BCTERIALGSPG"/>
</dbReference>
<dbReference type="NCBIfam" id="TIGR02532">
    <property type="entry name" value="IV_pilin_GFxxxE"/>
    <property type="match status" value="1"/>
</dbReference>
<evidence type="ECO:0000256" key="6">
    <source>
        <dbReference type="SAM" id="Phobius"/>
    </source>
</evidence>
<keyword evidence="8" id="KW-1185">Reference proteome</keyword>
<reference evidence="7 8" key="1">
    <citation type="journal article" date="2011" name="J. Bacteriol.">
        <title>Genome sequence of Chthoniobacter flavus Ellin428, an aerobic heterotrophic soil bacterium.</title>
        <authorList>
            <person name="Kant R."/>
            <person name="van Passel M.W."/>
            <person name="Palva A."/>
            <person name="Lucas S."/>
            <person name="Lapidus A."/>
            <person name="Glavina Del Rio T."/>
            <person name="Dalin E."/>
            <person name="Tice H."/>
            <person name="Bruce D."/>
            <person name="Goodwin L."/>
            <person name="Pitluck S."/>
            <person name="Larimer F.W."/>
            <person name="Land M.L."/>
            <person name="Hauser L."/>
            <person name="Sangwan P."/>
            <person name="de Vos W.M."/>
            <person name="Janssen P.H."/>
            <person name="Smidt H."/>
        </authorList>
    </citation>
    <scope>NUCLEOTIDE SEQUENCE [LARGE SCALE GENOMIC DNA]</scope>
    <source>
        <strain evidence="7 8">Ellin428</strain>
    </source>
</reference>
<dbReference type="STRING" id="497964.CfE428DRAFT_3323"/>
<dbReference type="Gene3D" id="3.30.700.10">
    <property type="entry name" value="Glycoprotein, Type 4 Pilin"/>
    <property type="match status" value="1"/>
</dbReference>
<gene>
    <name evidence="7" type="ORF">CfE428DRAFT_3323</name>
</gene>
<dbReference type="SUPFAM" id="SSF54523">
    <property type="entry name" value="Pili subunits"/>
    <property type="match status" value="1"/>
</dbReference>
<evidence type="ECO:0000256" key="3">
    <source>
        <dbReference type="ARBA" id="ARBA00022692"/>
    </source>
</evidence>
<evidence type="ECO:0000313" key="7">
    <source>
        <dbReference type="EMBL" id="EDY19146.1"/>
    </source>
</evidence>
<evidence type="ECO:0000256" key="1">
    <source>
        <dbReference type="ARBA" id="ARBA00004167"/>
    </source>
</evidence>
<evidence type="ECO:0008006" key="9">
    <source>
        <dbReference type="Google" id="ProtNLM"/>
    </source>
</evidence>
<dbReference type="PANTHER" id="PTHR30093">
    <property type="entry name" value="GENERAL SECRETION PATHWAY PROTEIN G"/>
    <property type="match status" value="1"/>
</dbReference>
<feature type="transmembrane region" description="Helical" evidence="6">
    <location>
        <begin position="12"/>
        <end position="35"/>
    </location>
</feature>
<evidence type="ECO:0000256" key="2">
    <source>
        <dbReference type="ARBA" id="ARBA00022481"/>
    </source>
</evidence>
<dbReference type="PANTHER" id="PTHR30093:SF44">
    <property type="entry name" value="TYPE II SECRETION SYSTEM CORE PROTEIN G"/>
    <property type="match status" value="1"/>
</dbReference>
<proteinExistence type="predicted"/>
<dbReference type="GO" id="GO:0015627">
    <property type="term" value="C:type II protein secretion system complex"/>
    <property type="evidence" value="ECO:0007669"/>
    <property type="project" value="InterPro"/>
</dbReference>
<keyword evidence="5 6" id="KW-0472">Membrane</keyword>
<dbReference type="GO" id="GO:0016020">
    <property type="term" value="C:membrane"/>
    <property type="evidence" value="ECO:0007669"/>
    <property type="project" value="UniProtKB-SubCell"/>
</dbReference>
<evidence type="ECO:0000256" key="4">
    <source>
        <dbReference type="ARBA" id="ARBA00022989"/>
    </source>
</evidence>
<sequence>MKKSTRSRSAFTLVEIMIVVAILVDLAVIALPAFIRSRNMAQNTRFASDLRTCAGAFEMYAAENNKYPASTSAGQVPAGMNVYLRGFPWTDTNSVGGSWLWQTQYHGANGSITTAAVVITFPHDMDEVRMTDIDTRFDNGILATGAFREVDTKTYMYIVEP</sequence>
<keyword evidence="2" id="KW-0488">Methylation</keyword>
<dbReference type="EMBL" id="ABVL01000009">
    <property type="protein sequence ID" value="EDY19146.1"/>
    <property type="molecule type" value="Genomic_DNA"/>
</dbReference>
<dbReference type="RefSeq" id="WP_006980648.1">
    <property type="nucleotide sequence ID" value="NZ_ABVL01000009.1"/>
</dbReference>
<organism evidence="7 8">
    <name type="scientific">Chthoniobacter flavus Ellin428</name>
    <dbReference type="NCBI Taxonomy" id="497964"/>
    <lineage>
        <taxon>Bacteria</taxon>
        <taxon>Pseudomonadati</taxon>
        <taxon>Verrucomicrobiota</taxon>
        <taxon>Spartobacteria</taxon>
        <taxon>Chthoniobacterales</taxon>
        <taxon>Chthoniobacteraceae</taxon>
        <taxon>Chthoniobacter</taxon>
    </lineage>
</organism>
<dbReference type="Proteomes" id="UP000005824">
    <property type="component" value="Unassembled WGS sequence"/>
</dbReference>
<name>B4D335_9BACT</name>
<protein>
    <recommendedName>
        <fullName evidence="9">Prepilin-type N-terminal cleavage/methylation domain-containing protein</fullName>
    </recommendedName>
</protein>
<dbReference type="GO" id="GO:0015628">
    <property type="term" value="P:protein secretion by the type II secretion system"/>
    <property type="evidence" value="ECO:0007669"/>
    <property type="project" value="InterPro"/>
</dbReference>
<dbReference type="eggNOG" id="COG2165">
    <property type="taxonomic scope" value="Bacteria"/>
</dbReference>
<dbReference type="AlphaFoldDB" id="B4D335"/>
<evidence type="ECO:0000256" key="5">
    <source>
        <dbReference type="ARBA" id="ARBA00023136"/>
    </source>
</evidence>
<dbReference type="InterPro" id="IPR000983">
    <property type="entry name" value="Bac_GSPG_pilin"/>
</dbReference>
<keyword evidence="4 6" id="KW-1133">Transmembrane helix</keyword>
<comment type="subcellular location">
    <subcellularLocation>
        <location evidence="1">Membrane</location>
        <topology evidence="1">Single-pass membrane protein</topology>
    </subcellularLocation>
</comment>
<dbReference type="InterPro" id="IPR012902">
    <property type="entry name" value="N_methyl_site"/>
</dbReference>
<evidence type="ECO:0000313" key="8">
    <source>
        <dbReference type="Proteomes" id="UP000005824"/>
    </source>
</evidence>
<comment type="caution">
    <text evidence="7">The sequence shown here is derived from an EMBL/GenBank/DDBJ whole genome shotgun (WGS) entry which is preliminary data.</text>
</comment>
<dbReference type="InterPro" id="IPR045584">
    <property type="entry name" value="Pilin-like"/>
</dbReference>
<keyword evidence="3 6" id="KW-0812">Transmembrane</keyword>